<evidence type="ECO:0000256" key="1">
    <source>
        <dbReference type="ARBA" id="ARBA00004123"/>
    </source>
</evidence>
<evidence type="ECO:0000256" key="2">
    <source>
        <dbReference type="ARBA" id="ARBA00006911"/>
    </source>
</evidence>
<dbReference type="InterPro" id="IPR007818">
    <property type="entry name" value="SHI"/>
</dbReference>
<feature type="region of interest" description="Disordered" evidence="11">
    <location>
        <begin position="160"/>
        <end position="179"/>
    </location>
</feature>
<dbReference type="eggNOG" id="ENOG502SMD6">
    <property type="taxonomic scope" value="Eukaryota"/>
</dbReference>
<dbReference type="GO" id="GO:0045893">
    <property type="term" value="P:positive regulation of DNA-templated transcription"/>
    <property type="evidence" value="ECO:0000318"/>
    <property type="project" value="GO_Central"/>
</dbReference>
<dbReference type="GO" id="GO:0005634">
    <property type="term" value="C:nucleus"/>
    <property type="evidence" value="ECO:0000318"/>
    <property type="project" value="GO_Central"/>
</dbReference>
<dbReference type="STRING" id="71139.A0A059ANI6"/>
<dbReference type="Gramene" id="KCW55398">
    <property type="protein sequence ID" value="KCW55398"/>
    <property type="gene ID" value="EUGRSUZ_I01308"/>
</dbReference>
<name>A0A059ANI6_EUCGR</name>
<keyword evidence="10" id="KW-0927">Auxin signaling pathway</keyword>
<dbReference type="Pfam" id="PF05142">
    <property type="entry name" value="DUF702"/>
    <property type="match status" value="1"/>
</dbReference>
<evidence type="ECO:0000256" key="7">
    <source>
        <dbReference type="ARBA" id="ARBA00023125"/>
    </source>
</evidence>
<dbReference type="InterPro" id="IPR006510">
    <property type="entry name" value="Znf_LRP1"/>
</dbReference>
<keyword evidence="6" id="KW-0073">Auxin biosynthesis</keyword>
<dbReference type="InterPro" id="IPR006511">
    <property type="entry name" value="SHI_C"/>
</dbReference>
<comment type="similarity">
    <text evidence="2">Belongs to the SHI protein family.</text>
</comment>
<dbReference type="GO" id="GO:0009851">
    <property type="term" value="P:auxin biosynthetic process"/>
    <property type="evidence" value="ECO:0007669"/>
    <property type="project" value="UniProtKB-KW"/>
</dbReference>
<keyword evidence="8" id="KW-0010">Activator</keyword>
<dbReference type="PANTHER" id="PTHR31604:SF16">
    <property type="entry name" value="PROTEIN SHI RELATED SEQUENCE 3"/>
    <property type="match status" value="1"/>
</dbReference>
<keyword evidence="3" id="KW-0217">Developmental protein</keyword>
<evidence type="ECO:0000256" key="6">
    <source>
        <dbReference type="ARBA" id="ARBA00023070"/>
    </source>
</evidence>
<dbReference type="InParanoid" id="A0A059ANI6"/>
<dbReference type="OMA" id="MITSHFT"/>
<evidence type="ECO:0000256" key="8">
    <source>
        <dbReference type="ARBA" id="ARBA00023159"/>
    </source>
</evidence>
<evidence type="ECO:0000256" key="9">
    <source>
        <dbReference type="ARBA" id="ARBA00023242"/>
    </source>
</evidence>
<evidence type="ECO:0000256" key="11">
    <source>
        <dbReference type="SAM" id="MobiDB-lite"/>
    </source>
</evidence>
<gene>
    <name evidence="12" type="ORF">EUGRSUZ_I01308</name>
</gene>
<dbReference type="NCBIfam" id="TIGR01624">
    <property type="entry name" value="LRP1_Cterm"/>
    <property type="match status" value="1"/>
</dbReference>
<dbReference type="GO" id="GO:0003700">
    <property type="term" value="F:DNA-binding transcription factor activity"/>
    <property type="evidence" value="ECO:0007669"/>
    <property type="project" value="InterPro"/>
</dbReference>
<keyword evidence="4" id="KW-0479">Metal-binding</keyword>
<reference evidence="12" key="1">
    <citation type="submission" date="2013-07" db="EMBL/GenBank/DDBJ databases">
        <title>The genome of Eucalyptus grandis.</title>
        <authorList>
            <person name="Schmutz J."/>
            <person name="Hayes R."/>
            <person name="Myburg A."/>
            <person name="Tuskan G."/>
            <person name="Grattapaglia D."/>
            <person name="Rokhsar D.S."/>
        </authorList>
    </citation>
    <scope>NUCLEOTIDE SEQUENCE</scope>
    <source>
        <tissue evidence="12">Leaf extractions</tissue>
    </source>
</reference>
<evidence type="ECO:0000256" key="5">
    <source>
        <dbReference type="ARBA" id="ARBA00022833"/>
    </source>
</evidence>
<comment type="subcellular location">
    <subcellularLocation>
        <location evidence="1">Nucleus</location>
    </subcellularLocation>
</comment>
<dbReference type="GO" id="GO:0003677">
    <property type="term" value="F:DNA binding"/>
    <property type="evidence" value="ECO:0000318"/>
    <property type="project" value="GO_Central"/>
</dbReference>
<organism evidence="12">
    <name type="scientific">Eucalyptus grandis</name>
    <name type="common">Flooded gum</name>
    <dbReference type="NCBI Taxonomy" id="71139"/>
    <lineage>
        <taxon>Eukaryota</taxon>
        <taxon>Viridiplantae</taxon>
        <taxon>Streptophyta</taxon>
        <taxon>Embryophyta</taxon>
        <taxon>Tracheophyta</taxon>
        <taxon>Spermatophyta</taxon>
        <taxon>Magnoliopsida</taxon>
        <taxon>eudicotyledons</taxon>
        <taxon>Gunneridae</taxon>
        <taxon>Pentapetalae</taxon>
        <taxon>rosids</taxon>
        <taxon>malvids</taxon>
        <taxon>Myrtales</taxon>
        <taxon>Myrtaceae</taxon>
        <taxon>Myrtoideae</taxon>
        <taxon>Eucalypteae</taxon>
        <taxon>Eucalyptus</taxon>
    </lineage>
</organism>
<feature type="compositionally biased region" description="Polar residues" evidence="11">
    <location>
        <begin position="163"/>
        <end position="179"/>
    </location>
</feature>
<dbReference type="NCBIfam" id="TIGR01623">
    <property type="entry name" value="put_zinc_LRP1"/>
    <property type="match status" value="1"/>
</dbReference>
<proteinExistence type="inferred from homology"/>
<keyword evidence="7" id="KW-0238">DNA-binding</keyword>
<keyword evidence="5" id="KW-0862">Zinc</keyword>
<evidence type="ECO:0000256" key="10">
    <source>
        <dbReference type="ARBA" id="ARBA00023294"/>
    </source>
</evidence>
<keyword evidence="9" id="KW-0539">Nucleus</keyword>
<dbReference type="GO" id="GO:0046872">
    <property type="term" value="F:metal ion binding"/>
    <property type="evidence" value="ECO:0007669"/>
    <property type="project" value="UniProtKB-KW"/>
</dbReference>
<evidence type="ECO:0000256" key="3">
    <source>
        <dbReference type="ARBA" id="ARBA00022473"/>
    </source>
</evidence>
<dbReference type="KEGG" id="egr:104418869"/>
<evidence type="ECO:0000256" key="4">
    <source>
        <dbReference type="ARBA" id="ARBA00022723"/>
    </source>
</evidence>
<dbReference type="AlphaFoldDB" id="A0A059ANI6"/>
<protein>
    <submittedName>
        <fullName evidence="12">Uncharacterized protein</fullName>
    </submittedName>
</protein>
<feature type="region of interest" description="Disordered" evidence="11">
    <location>
        <begin position="79"/>
        <end position="106"/>
    </location>
</feature>
<dbReference type="GO" id="GO:0009734">
    <property type="term" value="P:auxin-activated signaling pathway"/>
    <property type="evidence" value="ECO:0007669"/>
    <property type="project" value="UniProtKB-KW"/>
</dbReference>
<accession>A0A059ANI6</accession>
<dbReference type="OrthoDB" id="692274at2759"/>
<dbReference type="PANTHER" id="PTHR31604">
    <property type="entry name" value="PROTEIN LATERAL ROOT PRIMORDIUM 1"/>
    <property type="match status" value="1"/>
</dbReference>
<evidence type="ECO:0000313" key="12">
    <source>
        <dbReference type="EMBL" id="KCW55398.1"/>
    </source>
</evidence>
<sequence>MMMMRGQSGMSTSSSRCQDCGNQAKRDCEYRRCRTCCKSKGFHCQTHVKSTWVPAYRRHQRHQQEQQHQHLLNSVPVHQQRSIQPQNPKRHRDTSTFPGLGTEGNLPAEVSSTATFRCVRVSIEDDDAAEHYAYQTSVNIGGHAFKGILYDQGPDTCYGTAAGESSSGDPTALPSNNDDNNPAICTLASASAPEESIYPCSYPFPLSASISGTHYIFPKS</sequence>
<dbReference type="EMBL" id="KK198761">
    <property type="protein sequence ID" value="KCW55398.1"/>
    <property type="molecule type" value="Genomic_DNA"/>
</dbReference>